<name>A0AAV3RAN0_LITER</name>
<evidence type="ECO:0000256" key="5">
    <source>
        <dbReference type="ARBA" id="ARBA00022475"/>
    </source>
</evidence>
<keyword evidence="5" id="KW-1003">Cell membrane</keyword>
<feature type="compositionally biased region" description="Low complexity" evidence="8">
    <location>
        <begin position="146"/>
        <end position="163"/>
    </location>
</feature>
<dbReference type="GO" id="GO:0005886">
    <property type="term" value="C:plasma membrane"/>
    <property type="evidence" value="ECO:0007669"/>
    <property type="project" value="UniProtKB-SubCell"/>
</dbReference>
<protein>
    <recommendedName>
        <fullName evidence="11">Protein BIG GRAIN 1-like E</fullName>
    </recommendedName>
</protein>
<dbReference type="EMBL" id="BAABME010008261">
    <property type="protein sequence ID" value="GAA0172736.1"/>
    <property type="molecule type" value="Genomic_DNA"/>
</dbReference>
<keyword evidence="6" id="KW-0472">Membrane</keyword>
<keyword evidence="7" id="KW-0927">Auxin signaling pathway</keyword>
<evidence type="ECO:0000256" key="1">
    <source>
        <dbReference type="ARBA" id="ARBA00002281"/>
    </source>
</evidence>
<comment type="similarity">
    <text evidence="3">Belongs to the BIG GRAIN 1 (BG1) plant protein family.</text>
</comment>
<comment type="subcellular location">
    <subcellularLocation>
        <location evidence="2">Cell membrane</location>
    </subcellularLocation>
</comment>
<evidence type="ECO:0000256" key="4">
    <source>
        <dbReference type="ARBA" id="ARBA00022448"/>
    </source>
</evidence>
<evidence type="ECO:0008006" key="11">
    <source>
        <dbReference type="Google" id="ProtNLM"/>
    </source>
</evidence>
<reference evidence="9 10" key="1">
    <citation type="submission" date="2024-01" db="EMBL/GenBank/DDBJ databases">
        <title>The complete chloroplast genome sequence of Lithospermum erythrorhizon: insights into the phylogenetic relationship among Boraginaceae species and the maternal lineages of purple gromwells.</title>
        <authorList>
            <person name="Okada T."/>
            <person name="Watanabe K."/>
        </authorList>
    </citation>
    <scope>NUCLEOTIDE SEQUENCE [LARGE SCALE GENOMIC DNA]</scope>
</reference>
<gene>
    <name evidence="9" type="ORF">LIER_26502</name>
</gene>
<dbReference type="PANTHER" id="PTHR33541">
    <property type="entry name" value="PROTEIN BIG GRAIN 1-LIKE A-RELATED"/>
    <property type="match status" value="1"/>
</dbReference>
<comment type="function">
    <text evidence="1">Involved in auxin transport. Regulator of the auxin signaling pathway.</text>
</comment>
<evidence type="ECO:0000313" key="10">
    <source>
        <dbReference type="Proteomes" id="UP001454036"/>
    </source>
</evidence>
<accession>A0AAV3RAN0</accession>
<dbReference type="PANTHER" id="PTHR33541:SF11">
    <property type="entry name" value="PROTEIN BIG GRAIN 1-LIKE E"/>
    <property type="match status" value="1"/>
</dbReference>
<keyword evidence="10" id="KW-1185">Reference proteome</keyword>
<evidence type="ECO:0000313" key="9">
    <source>
        <dbReference type="EMBL" id="GAA0172736.1"/>
    </source>
</evidence>
<evidence type="ECO:0000256" key="8">
    <source>
        <dbReference type="SAM" id="MobiDB-lite"/>
    </source>
</evidence>
<keyword evidence="4" id="KW-0813">Transport</keyword>
<dbReference type="InterPro" id="IPR039621">
    <property type="entry name" value="BG1-like"/>
</dbReference>
<evidence type="ECO:0000256" key="3">
    <source>
        <dbReference type="ARBA" id="ARBA00010067"/>
    </source>
</evidence>
<dbReference type="GO" id="GO:0009734">
    <property type="term" value="P:auxin-activated signaling pathway"/>
    <property type="evidence" value="ECO:0007669"/>
    <property type="project" value="UniProtKB-KW"/>
</dbReference>
<dbReference type="AlphaFoldDB" id="A0AAV3RAN0"/>
<feature type="region of interest" description="Disordered" evidence="8">
    <location>
        <begin position="75"/>
        <end position="97"/>
    </location>
</feature>
<proteinExistence type="inferred from homology"/>
<evidence type="ECO:0000256" key="2">
    <source>
        <dbReference type="ARBA" id="ARBA00004236"/>
    </source>
</evidence>
<evidence type="ECO:0000256" key="7">
    <source>
        <dbReference type="ARBA" id="ARBA00023294"/>
    </source>
</evidence>
<feature type="region of interest" description="Disordered" evidence="8">
    <location>
        <begin position="112"/>
        <end position="171"/>
    </location>
</feature>
<sequence length="317" mass="35808">MSKKNRKNDPGELDVFESSRYFSDFHDVSCYNNNVSTLAQKIMRDERQPWRGGRISLDIPNIRHSLNDSQTFIMENPATTKDRNNSNKYKQPSSPGGKLSSFLNSIFNQAISRKKKSKSTTLSLRDEDESPGGRRRRLRSISNFWSTSSSKKIGPKSPIYPSSTSGCRTPPPYAYAQTKSYKDLSCINHQNVSSFNRVEAKKHEICERKHKDYGFLNAKSRLSNGSNAEKYKSISTKFTESRTSCSSCSGQYISEEKKEFKKFSKVEDDDGDSDSSSDLFELPNFDLDFSSSGLPVYETTNVDSIKRGTPTSSAITR</sequence>
<dbReference type="Proteomes" id="UP001454036">
    <property type="component" value="Unassembled WGS sequence"/>
</dbReference>
<comment type="caution">
    <text evidence="9">The sequence shown here is derived from an EMBL/GenBank/DDBJ whole genome shotgun (WGS) entry which is preliminary data.</text>
</comment>
<organism evidence="9 10">
    <name type="scientific">Lithospermum erythrorhizon</name>
    <name type="common">Purple gromwell</name>
    <name type="synonym">Lithospermum officinale var. erythrorhizon</name>
    <dbReference type="NCBI Taxonomy" id="34254"/>
    <lineage>
        <taxon>Eukaryota</taxon>
        <taxon>Viridiplantae</taxon>
        <taxon>Streptophyta</taxon>
        <taxon>Embryophyta</taxon>
        <taxon>Tracheophyta</taxon>
        <taxon>Spermatophyta</taxon>
        <taxon>Magnoliopsida</taxon>
        <taxon>eudicotyledons</taxon>
        <taxon>Gunneridae</taxon>
        <taxon>Pentapetalae</taxon>
        <taxon>asterids</taxon>
        <taxon>lamiids</taxon>
        <taxon>Boraginales</taxon>
        <taxon>Boraginaceae</taxon>
        <taxon>Boraginoideae</taxon>
        <taxon>Lithospermeae</taxon>
        <taxon>Lithospermum</taxon>
    </lineage>
</organism>
<evidence type="ECO:0000256" key="6">
    <source>
        <dbReference type="ARBA" id="ARBA00023136"/>
    </source>
</evidence>